<evidence type="ECO:0000313" key="1">
    <source>
        <dbReference type="EMBL" id="KAF5205900.1"/>
    </source>
</evidence>
<dbReference type="AlphaFoldDB" id="A0A7J6XBR7"/>
<accession>A0A7J6XBR7</accession>
<sequence>MQKEKIFSTIKRFRSAMISKYYKDLMSMEDMEEKPYEYFQELETRDTIHMERLDSDITEEEINSVLFDICDNKAPMAIIPNSLSNVGAVLEGIF</sequence>
<organism evidence="1 2">
    <name type="scientific">Thalictrum thalictroides</name>
    <name type="common">Rue-anemone</name>
    <name type="synonym">Anemone thalictroides</name>
    <dbReference type="NCBI Taxonomy" id="46969"/>
    <lineage>
        <taxon>Eukaryota</taxon>
        <taxon>Viridiplantae</taxon>
        <taxon>Streptophyta</taxon>
        <taxon>Embryophyta</taxon>
        <taxon>Tracheophyta</taxon>
        <taxon>Spermatophyta</taxon>
        <taxon>Magnoliopsida</taxon>
        <taxon>Ranunculales</taxon>
        <taxon>Ranunculaceae</taxon>
        <taxon>Thalictroideae</taxon>
        <taxon>Thalictrum</taxon>
    </lineage>
</organism>
<dbReference type="Proteomes" id="UP000554482">
    <property type="component" value="Unassembled WGS sequence"/>
</dbReference>
<reference evidence="1 2" key="1">
    <citation type="submission" date="2020-06" db="EMBL/GenBank/DDBJ databases">
        <title>Transcriptomic and genomic resources for Thalictrum thalictroides and T. hernandezii: Facilitating candidate gene discovery in an emerging model plant lineage.</title>
        <authorList>
            <person name="Arias T."/>
            <person name="Riano-Pachon D.M."/>
            <person name="Di Stilio V.S."/>
        </authorList>
    </citation>
    <scope>NUCLEOTIDE SEQUENCE [LARGE SCALE GENOMIC DNA]</scope>
    <source>
        <strain evidence="2">cv. WT478/WT964</strain>
        <tissue evidence="1">Leaves</tissue>
    </source>
</reference>
<protein>
    <submittedName>
        <fullName evidence="1">Uncharacterized protein</fullName>
    </submittedName>
</protein>
<evidence type="ECO:0000313" key="2">
    <source>
        <dbReference type="Proteomes" id="UP000554482"/>
    </source>
</evidence>
<dbReference type="EMBL" id="JABWDY010003491">
    <property type="protein sequence ID" value="KAF5205900.1"/>
    <property type="molecule type" value="Genomic_DNA"/>
</dbReference>
<name>A0A7J6XBR7_THATH</name>
<keyword evidence="2" id="KW-1185">Reference proteome</keyword>
<proteinExistence type="predicted"/>
<comment type="caution">
    <text evidence="1">The sequence shown here is derived from an EMBL/GenBank/DDBJ whole genome shotgun (WGS) entry which is preliminary data.</text>
</comment>
<gene>
    <name evidence="1" type="ORF">FRX31_004512</name>
</gene>